<protein>
    <submittedName>
        <fullName evidence="2">Uncharacterized protein</fullName>
    </submittedName>
</protein>
<organism evidence="2 3">
    <name type="scientific">Stephania yunnanensis</name>
    <dbReference type="NCBI Taxonomy" id="152371"/>
    <lineage>
        <taxon>Eukaryota</taxon>
        <taxon>Viridiplantae</taxon>
        <taxon>Streptophyta</taxon>
        <taxon>Embryophyta</taxon>
        <taxon>Tracheophyta</taxon>
        <taxon>Spermatophyta</taxon>
        <taxon>Magnoliopsida</taxon>
        <taxon>Ranunculales</taxon>
        <taxon>Menispermaceae</taxon>
        <taxon>Menispermoideae</taxon>
        <taxon>Cissampelideae</taxon>
        <taxon>Stephania</taxon>
    </lineage>
</organism>
<name>A0AAP0L469_9MAGN</name>
<reference evidence="2 3" key="1">
    <citation type="submission" date="2024-01" db="EMBL/GenBank/DDBJ databases">
        <title>Genome assemblies of Stephania.</title>
        <authorList>
            <person name="Yang L."/>
        </authorList>
    </citation>
    <scope>NUCLEOTIDE SEQUENCE [LARGE SCALE GENOMIC DNA]</scope>
    <source>
        <strain evidence="2">YNDBR</strain>
        <tissue evidence="2">Leaf</tissue>
    </source>
</reference>
<evidence type="ECO:0000313" key="2">
    <source>
        <dbReference type="EMBL" id="KAK9162765.1"/>
    </source>
</evidence>
<evidence type="ECO:0000313" key="3">
    <source>
        <dbReference type="Proteomes" id="UP001420932"/>
    </source>
</evidence>
<accession>A0AAP0L469</accession>
<proteinExistence type="predicted"/>
<dbReference type="EMBL" id="JBBNAF010000002">
    <property type="protein sequence ID" value="KAK9162765.1"/>
    <property type="molecule type" value="Genomic_DNA"/>
</dbReference>
<dbReference type="Proteomes" id="UP001420932">
    <property type="component" value="Unassembled WGS sequence"/>
</dbReference>
<comment type="caution">
    <text evidence="2">The sequence shown here is derived from an EMBL/GenBank/DDBJ whole genome shotgun (WGS) entry which is preliminary data.</text>
</comment>
<feature type="region of interest" description="Disordered" evidence="1">
    <location>
        <begin position="1"/>
        <end position="21"/>
    </location>
</feature>
<sequence>MQSRVQPYQAQGRPGHCPRPISEVLYEDKKNEQDSKTFDHSTSKGKGIISHYLLARLLSGILLVGVAVVEPPEGLKAPEPPEMKRRKKKTPMFLDIKTYKSIYNECKANVMDYYTYTSQGLDTIDTFSLTIIGLIISVRTKTIENWMDLLDEECTLDSAKKMMSNVVNFFSGGFPTTTTTTTIATTTATIATISVEPSKES</sequence>
<dbReference type="AlphaFoldDB" id="A0AAP0L469"/>
<gene>
    <name evidence="2" type="ORF">Syun_003667</name>
</gene>
<keyword evidence="3" id="KW-1185">Reference proteome</keyword>
<evidence type="ECO:0000256" key="1">
    <source>
        <dbReference type="SAM" id="MobiDB-lite"/>
    </source>
</evidence>